<dbReference type="PROSITE" id="PS51257">
    <property type="entry name" value="PROKAR_LIPOPROTEIN"/>
    <property type="match status" value="1"/>
</dbReference>
<feature type="signal peptide" evidence="1">
    <location>
        <begin position="1"/>
        <end position="29"/>
    </location>
</feature>
<gene>
    <name evidence="2" type="ORF">GCM10017667_21590</name>
</gene>
<feature type="chain" id="PRO_5038996830" description="Lipoprotein" evidence="1">
    <location>
        <begin position="30"/>
        <end position="177"/>
    </location>
</feature>
<comment type="caution">
    <text evidence="2">The sequence shown here is derived from an EMBL/GenBank/DDBJ whole genome shotgun (WGS) entry which is preliminary data.</text>
</comment>
<dbReference type="AlphaFoldDB" id="A0A919EKC6"/>
<dbReference type="EMBL" id="BNBE01000001">
    <property type="protein sequence ID" value="GHF91876.1"/>
    <property type="molecule type" value="Genomic_DNA"/>
</dbReference>
<accession>A0A919EKC6</accession>
<name>A0A919EKC6_STRFL</name>
<sequence length="177" mass="18992">MPSARATLLTAVAAGAAALLLTGCSAAPAGLAGVSVAEDGTPLGVLLMCHDHVDGAMLYPDDAPEESREVTGDWRHDGPVTGFTSWPLMQTSGAPAAERWTPRTQTERLEKGRGYRLAGWTEDGSWQAVPVRFTPEDLARLKPGQVRYTVDDEIRTTSLDDFRDRACDEAAGGRDEH</sequence>
<protein>
    <recommendedName>
        <fullName evidence="4">Lipoprotein</fullName>
    </recommendedName>
</protein>
<evidence type="ECO:0008006" key="4">
    <source>
        <dbReference type="Google" id="ProtNLM"/>
    </source>
</evidence>
<evidence type="ECO:0000313" key="3">
    <source>
        <dbReference type="Proteomes" id="UP000632849"/>
    </source>
</evidence>
<dbReference type="PROSITE" id="PS51318">
    <property type="entry name" value="TAT"/>
    <property type="match status" value="1"/>
</dbReference>
<organism evidence="2 3">
    <name type="scientific">Streptomyces filamentosus</name>
    <name type="common">Streptomyces roseosporus</name>
    <dbReference type="NCBI Taxonomy" id="67294"/>
    <lineage>
        <taxon>Bacteria</taxon>
        <taxon>Bacillati</taxon>
        <taxon>Actinomycetota</taxon>
        <taxon>Actinomycetes</taxon>
        <taxon>Kitasatosporales</taxon>
        <taxon>Streptomycetaceae</taxon>
        <taxon>Streptomyces</taxon>
    </lineage>
</organism>
<dbReference type="InterPro" id="IPR006311">
    <property type="entry name" value="TAT_signal"/>
</dbReference>
<keyword evidence="1" id="KW-0732">Signal</keyword>
<evidence type="ECO:0000313" key="2">
    <source>
        <dbReference type="EMBL" id="GHF91876.1"/>
    </source>
</evidence>
<dbReference type="RefSeq" id="WP_190041369.1">
    <property type="nucleotide sequence ID" value="NZ_BNBE01000001.1"/>
</dbReference>
<reference evidence="2" key="1">
    <citation type="journal article" date="2014" name="Int. J. Syst. Evol. Microbiol.">
        <title>Complete genome sequence of Corynebacterium casei LMG S-19264T (=DSM 44701T), isolated from a smear-ripened cheese.</title>
        <authorList>
            <consortium name="US DOE Joint Genome Institute (JGI-PGF)"/>
            <person name="Walter F."/>
            <person name="Albersmeier A."/>
            <person name="Kalinowski J."/>
            <person name="Ruckert C."/>
        </authorList>
    </citation>
    <scope>NUCLEOTIDE SEQUENCE</scope>
    <source>
        <strain evidence="2">JCM 4122</strain>
    </source>
</reference>
<proteinExistence type="predicted"/>
<reference evidence="2" key="2">
    <citation type="submission" date="2020-09" db="EMBL/GenBank/DDBJ databases">
        <authorList>
            <person name="Sun Q."/>
            <person name="Ohkuma M."/>
        </authorList>
    </citation>
    <scope>NUCLEOTIDE SEQUENCE</scope>
    <source>
        <strain evidence="2">JCM 4122</strain>
    </source>
</reference>
<keyword evidence="3" id="KW-1185">Reference proteome</keyword>
<evidence type="ECO:0000256" key="1">
    <source>
        <dbReference type="SAM" id="SignalP"/>
    </source>
</evidence>
<dbReference type="Proteomes" id="UP000632849">
    <property type="component" value="Unassembled WGS sequence"/>
</dbReference>